<dbReference type="Pfam" id="PF15691">
    <property type="entry name" value="PPP1R32"/>
    <property type="match status" value="2"/>
</dbReference>
<name>A0ABR0YJ84_HUSHU</name>
<evidence type="ECO:0000256" key="1">
    <source>
        <dbReference type="SAM" id="MobiDB-lite"/>
    </source>
</evidence>
<keyword evidence="3" id="KW-1185">Reference proteome</keyword>
<dbReference type="PANTHER" id="PTHR34349:SF1">
    <property type="entry name" value="PROTEIN PHOSPHATASE 1 REGULATORY SUBUNIT 32"/>
    <property type="match status" value="1"/>
</dbReference>
<dbReference type="Proteomes" id="UP001369086">
    <property type="component" value="Unassembled WGS sequence"/>
</dbReference>
<dbReference type="PANTHER" id="PTHR34349">
    <property type="entry name" value="PROTEIN PHOSPHATASE 1 REGULATORY SUBUNIT 32"/>
    <property type="match status" value="1"/>
</dbReference>
<reference evidence="2 3" key="1">
    <citation type="submission" date="2021-05" db="EMBL/GenBank/DDBJ databases">
        <authorList>
            <person name="Zahm M."/>
            <person name="Klopp C."/>
            <person name="Cabau C."/>
            <person name="Kuhl H."/>
            <person name="Suciu R."/>
            <person name="Ciorpac M."/>
            <person name="Holostenco D."/>
            <person name="Gessner J."/>
            <person name="Wuertz S."/>
            <person name="Hohne C."/>
            <person name="Stock M."/>
            <person name="Gislard M."/>
            <person name="Lluch J."/>
            <person name="Milhes M."/>
            <person name="Lampietro C."/>
            <person name="Lopez Roques C."/>
            <person name="Donnadieu C."/>
            <person name="Du K."/>
            <person name="Schartl M."/>
            <person name="Guiguen Y."/>
        </authorList>
    </citation>
    <scope>NUCLEOTIDE SEQUENCE [LARGE SCALE GENOMIC DNA]</scope>
    <source>
        <strain evidence="2">Hh-F2</strain>
        <tissue evidence="2">Blood</tissue>
    </source>
</reference>
<evidence type="ECO:0000313" key="3">
    <source>
        <dbReference type="Proteomes" id="UP001369086"/>
    </source>
</evidence>
<organism evidence="2 3">
    <name type="scientific">Huso huso</name>
    <name type="common">Beluga</name>
    <name type="synonym">Acipenser huso</name>
    <dbReference type="NCBI Taxonomy" id="61971"/>
    <lineage>
        <taxon>Eukaryota</taxon>
        <taxon>Metazoa</taxon>
        <taxon>Chordata</taxon>
        <taxon>Craniata</taxon>
        <taxon>Vertebrata</taxon>
        <taxon>Euteleostomi</taxon>
        <taxon>Actinopterygii</taxon>
        <taxon>Chondrostei</taxon>
        <taxon>Acipenseriformes</taxon>
        <taxon>Acipenseridae</taxon>
        <taxon>Huso</taxon>
    </lineage>
</organism>
<sequence>MRIRIPVLWVKRSASAFHLSQDSVMMVGIPAGKSAPYVQTSLGADVEPLRFYCTEYSSGFGSTGFKPRSGLHTGTGYKSNFRPALYYRASLDRLDNPALALSLLGNYCSVTHKHFLPSRHPGGTEPLPQNTESRGSGFTREPGLTIPGQCPVFLQTEYRGRFPPPVPQPAVSRQHKTVSWKEDTGFTEGSNLEPITYHPPSNYREELSGYTDHPTGSSIMKTDFLPSALQQGGEALPRLADRQERMTGYTREGVAPVTSSNQNQHSDPPGCFVTVSQLSHGPLALSHPPLLGRVTVGSKELSGYSENTPGHVTQSCDPAASQRFLTHYTTKFSDKTPVGADREGWTRGGIQRQNPNSYTFNNQRQRLCRESLRTLHPHQARTIQKLSPPFDDHTHRYRIRPLQFAV</sequence>
<evidence type="ECO:0000313" key="2">
    <source>
        <dbReference type="EMBL" id="KAK6472459.1"/>
    </source>
</evidence>
<gene>
    <name evidence="2" type="ORF">HHUSO_G28200</name>
</gene>
<proteinExistence type="predicted"/>
<dbReference type="EMBL" id="JAHFZB010000029">
    <property type="protein sequence ID" value="KAK6472459.1"/>
    <property type="molecule type" value="Genomic_DNA"/>
</dbReference>
<protein>
    <submittedName>
        <fullName evidence="2">Protein phosphatase 1 regulatory subunit 32 isoform X1</fullName>
    </submittedName>
</protein>
<comment type="caution">
    <text evidence="2">The sequence shown here is derived from an EMBL/GenBank/DDBJ whole genome shotgun (WGS) entry which is preliminary data.</text>
</comment>
<feature type="region of interest" description="Disordered" evidence="1">
    <location>
        <begin position="118"/>
        <end position="142"/>
    </location>
</feature>
<accession>A0ABR0YJ84</accession>
<feature type="compositionally biased region" description="Polar residues" evidence="1">
    <location>
        <begin position="127"/>
        <end position="136"/>
    </location>
</feature>
<dbReference type="InterPro" id="IPR031410">
    <property type="entry name" value="SAXO4"/>
</dbReference>